<feature type="transmembrane region" description="Helical" evidence="6">
    <location>
        <begin position="310"/>
        <end position="328"/>
    </location>
</feature>
<accession>A0A371QZB1</accession>
<name>A0A371QZB1_9CREN</name>
<dbReference type="CDD" id="cd06581">
    <property type="entry name" value="TM_PBP1_LivM_like"/>
    <property type="match status" value="1"/>
</dbReference>
<dbReference type="GO" id="GO:0005886">
    <property type="term" value="C:plasma membrane"/>
    <property type="evidence" value="ECO:0007669"/>
    <property type="project" value="UniProtKB-SubCell"/>
</dbReference>
<evidence type="ECO:0000313" key="10">
    <source>
        <dbReference type="Proteomes" id="UP000257123"/>
    </source>
</evidence>
<evidence type="ECO:0000256" key="4">
    <source>
        <dbReference type="ARBA" id="ARBA00022989"/>
    </source>
</evidence>
<evidence type="ECO:0000256" key="5">
    <source>
        <dbReference type="ARBA" id="ARBA00023136"/>
    </source>
</evidence>
<dbReference type="Proteomes" id="UP000256877">
    <property type="component" value="Unassembled WGS sequence"/>
</dbReference>
<dbReference type="AlphaFoldDB" id="A0A371QZB1"/>
<evidence type="ECO:0000256" key="6">
    <source>
        <dbReference type="SAM" id="Phobius"/>
    </source>
</evidence>
<keyword evidence="2" id="KW-1003">Cell membrane</keyword>
<dbReference type="Pfam" id="PF02653">
    <property type="entry name" value="BPD_transp_2"/>
    <property type="match status" value="1"/>
</dbReference>
<dbReference type="OrthoDB" id="15394at2157"/>
<dbReference type="RefSeq" id="WP_116421017.1">
    <property type="nucleotide sequence ID" value="NZ_NMUE01000014.1"/>
</dbReference>
<keyword evidence="3 6" id="KW-0812">Transmembrane</keyword>
<evidence type="ECO:0000313" key="7">
    <source>
        <dbReference type="EMBL" id="RFA96161.1"/>
    </source>
</evidence>
<feature type="transmembrane region" description="Helical" evidence="6">
    <location>
        <begin position="12"/>
        <end position="30"/>
    </location>
</feature>
<dbReference type="GO" id="GO:0015658">
    <property type="term" value="F:branched-chain amino acid transmembrane transporter activity"/>
    <property type="evidence" value="ECO:0007669"/>
    <property type="project" value="InterPro"/>
</dbReference>
<evidence type="ECO:0000313" key="9">
    <source>
        <dbReference type="Proteomes" id="UP000256877"/>
    </source>
</evidence>
<evidence type="ECO:0000256" key="1">
    <source>
        <dbReference type="ARBA" id="ARBA00004651"/>
    </source>
</evidence>
<dbReference type="PANTHER" id="PTHR30482:SF1">
    <property type="entry name" value="BRANCHED-CHAIN AMINO ACID TRANSPORT PERMEASE PROTEIN LIVM-RELATED"/>
    <property type="match status" value="1"/>
</dbReference>
<feature type="transmembrane region" description="Helical" evidence="6">
    <location>
        <begin position="134"/>
        <end position="152"/>
    </location>
</feature>
<evidence type="ECO:0000256" key="2">
    <source>
        <dbReference type="ARBA" id="ARBA00022475"/>
    </source>
</evidence>
<dbReference type="EMBL" id="NMUE01000014">
    <property type="protein sequence ID" value="RFA96161.1"/>
    <property type="molecule type" value="Genomic_DNA"/>
</dbReference>
<evidence type="ECO:0000313" key="8">
    <source>
        <dbReference type="EMBL" id="RFA96294.1"/>
    </source>
</evidence>
<sequence length="358" mass="39458">MILQIEQAIADILAFFAIYAIVALALNLAYGYAGVPNFGLHMAVLGGAAIVGGLVGRLIFWLLADYFTGVGLDPAGLDYVANNALIVTTLNKYFEANPVMGILVFLVSLIFAIAVGALLGYLLALPAARLREEYLAMATLAIAEVFFNVMRFQRELIGGTIGVQIINPLSWLPERYILYPLLLIVCLVALYLFIERIIHSPLGRGFKAVRDDDIAASTLGYDVAKMRELSMTIAGAIGGLAGALWAFYTLGLNAINYNRVYWTFIPWLVVILGGTANNAGVIVGALIYISMKRLIIFGKEYLNPYLPFDVAWLEYILVGVIILAILIYRPQGLIPERLLKTLKREEHEEIKNRSRPEL</sequence>
<comment type="subcellular location">
    <subcellularLocation>
        <location evidence="1">Cell membrane</location>
        <topology evidence="1">Multi-pass membrane protein</topology>
    </subcellularLocation>
</comment>
<dbReference type="Proteomes" id="UP000257123">
    <property type="component" value="Unassembled WGS sequence"/>
</dbReference>
<reference evidence="9 10" key="1">
    <citation type="submission" date="2017-07" db="EMBL/GenBank/DDBJ databases">
        <title>Draft genome sequence of aerobic hyperthermophilic archaea, Pyrobaculum aerophilum YKB31 and YKB32.</title>
        <authorList>
            <person name="Mochizuki T."/>
            <person name="Berliner A.J."/>
            <person name="Yoshida-Takashima Y."/>
            <person name="Takaki Y."/>
            <person name="Nunoura T."/>
            <person name="Takai K."/>
        </authorList>
    </citation>
    <scope>NUCLEOTIDE SEQUENCE [LARGE SCALE GENOMIC DNA]</scope>
    <source>
        <strain evidence="7 10">YKB31</strain>
        <strain evidence="8 9">YKB32</strain>
    </source>
</reference>
<feature type="transmembrane region" description="Helical" evidence="6">
    <location>
        <begin position="176"/>
        <end position="194"/>
    </location>
</feature>
<evidence type="ECO:0000256" key="3">
    <source>
        <dbReference type="ARBA" id="ARBA00022692"/>
    </source>
</evidence>
<feature type="transmembrane region" description="Helical" evidence="6">
    <location>
        <begin position="260"/>
        <end position="289"/>
    </location>
</feature>
<dbReference type="PANTHER" id="PTHR30482">
    <property type="entry name" value="HIGH-AFFINITY BRANCHED-CHAIN AMINO ACID TRANSPORT SYSTEM PERMEASE"/>
    <property type="match status" value="1"/>
</dbReference>
<organism evidence="7 10">
    <name type="scientific">Pyrobaculum aerophilum</name>
    <dbReference type="NCBI Taxonomy" id="13773"/>
    <lineage>
        <taxon>Archaea</taxon>
        <taxon>Thermoproteota</taxon>
        <taxon>Thermoprotei</taxon>
        <taxon>Thermoproteales</taxon>
        <taxon>Thermoproteaceae</taxon>
        <taxon>Pyrobaculum</taxon>
    </lineage>
</organism>
<protein>
    <submittedName>
        <fullName evidence="7">Branched-chain amino acid ABC transporter permease</fullName>
    </submittedName>
</protein>
<comment type="caution">
    <text evidence="7">The sequence shown here is derived from an EMBL/GenBank/DDBJ whole genome shotgun (WGS) entry which is preliminary data.</text>
</comment>
<dbReference type="InterPro" id="IPR001851">
    <property type="entry name" value="ABC_transp_permease"/>
</dbReference>
<dbReference type="EMBL" id="NMUF01000038">
    <property type="protein sequence ID" value="RFA96294.1"/>
    <property type="molecule type" value="Genomic_DNA"/>
</dbReference>
<keyword evidence="5 6" id="KW-0472">Membrane</keyword>
<gene>
    <name evidence="7" type="ORF">CGL51_05695</name>
    <name evidence="8" type="ORF">CGL52_10960</name>
</gene>
<feature type="transmembrane region" description="Helical" evidence="6">
    <location>
        <begin position="99"/>
        <end position="122"/>
    </location>
</feature>
<proteinExistence type="predicted"/>
<feature type="transmembrane region" description="Helical" evidence="6">
    <location>
        <begin position="42"/>
        <end position="64"/>
    </location>
</feature>
<feature type="transmembrane region" description="Helical" evidence="6">
    <location>
        <begin position="229"/>
        <end position="248"/>
    </location>
</feature>
<keyword evidence="4 6" id="KW-1133">Transmembrane helix</keyword>
<dbReference type="InterPro" id="IPR043428">
    <property type="entry name" value="LivM-like"/>
</dbReference>